<keyword evidence="2" id="KW-0732">Signal</keyword>
<dbReference type="Proteomes" id="UP001497623">
    <property type="component" value="Unassembled WGS sequence"/>
</dbReference>
<comment type="caution">
    <text evidence="4">The sequence shown here is derived from an EMBL/GenBank/DDBJ whole genome shotgun (WGS) entry which is preliminary data.</text>
</comment>
<evidence type="ECO:0000259" key="3">
    <source>
        <dbReference type="PROSITE" id="PS51406"/>
    </source>
</evidence>
<dbReference type="NCBIfam" id="NF040941">
    <property type="entry name" value="GGGWT_bact"/>
    <property type="match status" value="1"/>
</dbReference>
<dbReference type="Gene3D" id="3.90.215.10">
    <property type="entry name" value="Gamma Fibrinogen, chain A, domain 1"/>
    <property type="match status" value="1"/>
</dbReference>
<dbReference type="SMART" id="SM00186">
    <property type="entry name" value="FBG"/>
    <property type="match status" value="1"/>
</dbReference>
<dbReference type="EMBL" id="CAXKWB010044554">
    <property type="protein sequence ID" value="CAL4160870.1"/>
    <property type="molecule type" value="Genomic_DNA"/>
</dbReference>
<feature type="chain" id="PRO_5043977012" description="Fibrinogen C-terminal domain-containing protein" evidence="2">
    <location>
        <begin position="19"/>
        <end position="267"/>
    </location>
</feature>
<dbReference type="AlphaFoldDB" id="A0AAV2S642"/>
<sequence>MLATAGLILSACVIFSHGTTTQTNITGQPWNIEEPRNTVRDLPLNCLDLQQDGMTANGIYTIYPYTDHPNTPVLVLCDQETDGGGWTVIQNRYDGSENFYRSWVEYSEGFGNLEEEHYLGNDLISVLTDQAVNEMRVDMEGLDGVTAYAHYQAFDVNAEHYYQLSIFNYNGTAGDALIYDHNGQYFSTFDEDHDSYNSGNCAEEYNGAWWYNECADSDLNGLYEGGFYWDTFAFLKKSKMMIRPYSRVAACTGGLHYIQDRAAHLQR</sequence>
<dbReference type="PROSITE" id="PS51406">
    <property type="entry name" value="FIBRINOGEN_C_2"/>
    <property type="match status" value="1"/>
</dbReference>
<dbReference type="PANTHER" id="PTHR19143">
    <property type="entry name" value="FIBRINOGEN/TENASCIN/ANGIOPOEITIN"/>
    <property type="match status" value="1"/>
</dbReference>
<evidence type="ECO:0000313" key="4">
    <source>
        <dbReference type="EMBL" id="CAL4160870.1"/>
    </source>
</evidence>
<dbReference type="Pfam" id="PF00147">
    <property type="entry name" value="Fibrinogen_C"/>
    <property type="match status" value="1"/>
</dbReference>
<dbReference type="SUPFAM" id="SSF56496">
    <property type="entry name" value="Fibrinogen C-terminal domain-like"/>
    <property type="match status" value="1"/>
</dbReference>
<gene>
    <name evidence="4" type="ORF">MNOR_LOCUS32565</name>
</gene>
<keyword evidence="5" id="KW-1185">Reference proteome</keyword>
<feature type="domain" description="Fibrinogen C-terminal" evidence="3">
    <location>
        <begin position="37"/>
        <end position="246"/>
    </location>
</feature>
<evidence type="ECO:0000313" key="5">
    <source>
        <dbReference type="Proteomes" id="UP001497623"/>
    </source>
</evidence>
<dbReference type="InterPro" id="IPR014716">
    <property type="entry name" value="Fibrinogen_a/b/g_C_1"/>
</dbReference>
<dbReference type="PANTHER" id="PTHR19143:SF458">
    <property type="entry name" value="FIBRINOGEN C-TERMINAL DOMAIN-CONTAINING PROTEIN-RELATED"/>
    <property type="match status" value="1"/>
</dbReference>
<dbReference type="InterPro" id="IPR020837">
    <property type="entry name" value="Fibrinogen_CS"/>
</dbReference>
<proteinExistence type="predicted"/>
<evidence type="ECO:0000256" key="2">
    <source>
        <dbReference type="SAM" id="SignalP"/>
    </source>
</evidence>
<feature type="signal peptide" evidence="2">
    <location>
        <begin position="1"/>
        <end position="18"/>
    </location>
</feature>
<accession>A0AAV2S642</accession>
<organism evidence="4 5">
    <name type="scientific">Meganyctiphanes norvegica</name>
    <name type="common">Northern krill</name>
    <name type="synonym">Thysanopoda norvegica</name>
    <dbReference type="NCBI Taxonomy" id="48144"/>
    <lineage>
        <taxon>Eukaryota</taxon>
        <taxon>Metazoa</taxon>
        <taxon>Ecdysozoa</taxon>
        <taxon>Arthropoda</taxon>
        <taxon>Crustacea</taxon>
        <taxon>Multicrustacea</taxon>
        <taxon>Malacostraca</taxon>
        <taxon>Eumalacostraca</taxon>
        <taxon>Eucarida</taxon>
        <taxon>Euphausiacea</taxon>
        <taxon>Euphausiidae</taxon>
        <taxon>Meganyctiphanes</taxon>
    </lineage>
</organism>
<keyword evidence="1" id="KW-1015">Disulfide bond</keyword>
<dbReference type="GO" id="GO:0005615">
    <property type="term" value="C:extracellular space"/>
    <property type="evidence" value="ECO:0007669"/>
    <property type="project" value="TreeGrafter"/>
</dbReference>
<dbReference type="InterPro" id="IPR036056">
    <property type="entry name" value="Fibrinogen-like_C"/>
</dbReference>
<dbReference type="InterPro" id="IPR050373">
    <property type="entry name" value="Fibrinogen_C-term_domain"/>
</dbReference>
<protein>
    <recommendedName>
        <fullName evidence="3">Fibrinogen C-terminal domain-containing protein</fullName>
    </recommendedName>
</protein>
<dbReference type="InterPro" id="IPR002181">
    <property type="entry name" value="Fibrinogen_a/b/g_C_dom"/>
</dbReference>
<reference evidence="4 5" key="1">
    <citation type="submission" date="2024-05" db="EMBL/GenBank/DDBJ databases">
        <authorList>
            <person name="Wallberg A."/>
        </authorList>
    </citation>
    <scope>NUCLEOTIDE SEQUENCE [LARGE SCALE GENOMIC DNA]</scope>
</reference>
<evidence type="ECO:0000256" key="1">
    <source>
        <dbReference type="ARBA" id="ARBA00023157"/>
    </source>
</evidence>
<dbReference type="PROSITE" id="PS00514">
    <property type="entry name" value="FIBRINOGEN_C_1"/>
    <property type="match status" value="1"/>
</dbReference>
<dbReference type="CDD" id="cd00087">
    <property type="entry name" value="FReD"/>
    <property type="match status" value="1"/>
</dbReference>
<name>A0AAV2S642_MEGNR</name>